<dbReference type="PATRIC" id="fig|1382798.3.peg.426"/>
<dbReference type="NCBIfam" id="TIGR02293">
    <property type="entry name" value="TAS_TIGR02293"/>
    <property type="match status" value="1"/>
</dbReference>
<sequence length="167" mass="18833">MKSYTTSSEIKNLAQEPKVFYGLNNKYDRIVSVLGGSVAVGQSINNDLDLIEITRKGLPKSVLQTLSSILSISMEQMSQLLHVSHRTIQRKNDTDLLNVYSTEQILEIADVISRGIEVLGSLETFTAWLHTEVRHLNYKKPIHYLDTSFGTNLIKDTLGRIEYGVYS</sequence>
<dbReference type="Pfam" id="PF20432">
    <property type="entry name" value="Xre-like-HTH"/>
    <property type="match status" value="1"/>
</dbReference>
<dbReference type="InterPro" id="IPR046847">
    <property type="entry name" value="Xre-like_HTH"/>
</dbReference>
<organism evidence="3 4">
    <name type="scientific">Neotamlana nanhaiensis</name>
    <dbReference type="NCBI Taxonomy" id="1382798"/>
    <lineage>
        <taxon>Bacteria</taxon>
        <taxon>Pseudomonadati</taxon>
        <taxon>Bacteroidota</taxon>
        <taxon>Flavobacteriia</taxon>
        <taxon>Flavobacteriales</taxon>
        <taxon>Flavobacteriaceae</taxon>
        <taxon>Neotamlana</taxon>
    </lineage>
</organism>
<accession>A0A0D7W7B2</accession>
<dbReference type="InterPro" id="IPR011979">
    <property type="entry name" value="Antitox_Xre"/>
</dbReference>
<proteinExistence type="predicted"/>
<dbReference type="RefSeq" id="WP_044624983.1">
    <property type="nucleotide sequence ID" value="NZ_JTDV01000001.1"/>
</dbReference>
<name>A0A0D7W7B2_9FLAO</name>
<evidence type="ECO:0000313" key="3">
    <source>
        <dbReference type="EMBL" id="KJD34598.1"/>
    </source>
</evidence>
<comment type="caution">
    <text evidence="3">The sequence shown here is derived from an EMBL/GenBank/DDBJ whole genome shotgun (WGS) entry which is preliminary data.</text>
</comment>
<evidence type="ECO:0000259" key="2">
    <source>
        <dbReference type="Pfam" id="PF20432"/>
    </source>
</evidence>
<feature type="domain" description="Antitoxin Xre-like helix-turn-helix" evidence="2">
    <location>
        <begin position="49"/>
        <end position="109"/>
    </location>
</feature>
<dbReference type="GO" id="GO:0003677">
    <property type="term" value="F:DNA binding"/>
    <property type="evidence" value="ECO:0007669"/>
    <property type="project" value="InterPro"/>
</dbReference>
<dbReference type="InterPro" id="IPR024467">
    <property type="entry name" value="Xre/MbcA/ParS-like_toxin-bd"/>
</dbReference>
<evidence type="ECO:0000259" key="1">
    <source>
        <dbReference type="Pfam" id="PF09722"/>
    </source>
</evidence>
<dbReference type="Pfam" id="PF09722">
    <property type="entry name" value="Xre_MbcA_ParS_C"/>
    <property type="match status" value="1"/>
</dbReference>
<feature type="domain" description="Antitoxin Xre/MbcA/ParS-like toxin-binding" evidence="1">
    <location>
        <begin position="116"/>
        <end position="164"/>
    </location>
</feature>
<dbReference type="OrthoDB" id="5770459at2"/>
<dbReference type="AlphaFoldDB" id="A0A0D7W7B2"/>
<gene>
    <name evidence="3" type="ORF">PK35_02110</name>
</gene>
<reference evidence="3 4" key="1">
    <citation type="journal article" date="2015" name="Antonie Van Leeuwenhoek">
        <title>Tamlana nanhaiensis sp. nov., isolated from surface seawater collected from the South China Sea.</title>
        <authorList>
            <person name="Liu X."/>
            <person name="Lai Q."/>
            <person name="Du Y."/>
            <person name="Li G."/>
            <person name="Sun F."/>
            <person name="Shao Z."/>
        </authorList>
    </citation>
    <scope>NUCLEOTIDE SEQUENCE [LARGE SCALE GENOMIC DNA]</scope>
    <source>
        <strain evidence="3 4">FHC16</strain>
    </source>
</reference>
<keyword evidence="4" id="KW-1185">Reference proteome</keyword>
<dbReference type="Proteomes" id="UP000032361">
    <property type="component" value="Unassembled WGS sequence"/>
</dbReference>
<dbReference type="STRING" id="1382798.PK35_02110"/>
<dbReference type="EMBL" id="JTDV01000001">
    <property type="protein sequence ID" value="KJD34598.1"/>
    <property type="molecule type" value="Genomic_DNA"/>
</dbReference>
<evidence type="ECO:0000313" key="4">
    <source>
        <dbReference type="Proteomes" id="UP000032361"/>
    </source>
</evidence>
<protein>
    <submittedName>
        <fullName evidence="3">Antitoxin</fullName>
    </submittedName>
</protein>